<sequence>MITEPEESVPLKATSRVRVTYYESKRPLSVSGSSSEGSEACSERPASRRTAPAPAPAPAAVTTSVSEMPTTYVVSSVDAGWENPFRPGGELSKEADQIVRAIQSGRPLNASTDLTDGPSAANGGPPSPAAGGGDAAPTGNGHLSPSATNGAPPPVKESAVTARAAAPVSAEPPPPGATVLAAQPAGAVEVHHSVVASPEGAGQVERVALKKKPRGRCCVVQ</sequence>
<evidence type="ECO:0000313" key="2">
    <source>
        <dbReference type="EMBL" id="KAF0307810.1"/>
    </source>
</evidence>
<feature type="compositionally biased region" description="Low complexity" evidence="1">
    <location>
        <begin position="29"/>
        <end position="40"/>
    </location>
</feature>
<protein>
    <submittedName>
        <fullName evidence="2">Uncharacterized protein</fullName>
    </submittedName>
</protein>
<feature type="compositionally biased region" description="Low complexity" evidence="1">
    <location>
        <begin position="157"/>
        <end position="169"/>
    </location>
</feature>
<accession>A0A6A4WVW3</accession>
<keyword evidence="3" id="KW-1185">Reference proteome</keyword>
<evidence type="ECO:0000256" key="1">
    <source>
        <dbReference type="SAM" id="MobiDB-lite"/>
    </source>
</evidence>
<evidence type="ECO:0000313" key="3">
    <source>
        <dbReference type="Proteomes" id="UP000440578"/>
    </source>
</evidence>
<name>A0A6A4WVW3_AMPAM</name>
<feature type="compositionally biased region" description="Low complexity" evidence="1">
    <location>
        <begin position="47"/>
        <end position="66"/>
    </location>
</feature>
<reference evidence="2 3" key="1">
    <citation type="submission" date="2019-07" db="EMBL/GenBank/DDBJ databases">
        <title>Draft genome assembly of a fouling barnacle, Amphibalanus amphitrite (Darwin, 1854): The first reference genome for Thecostraca.</title>
        <authorList>
            <person name="Kim W."/>
        </authorList>
    </citation>
    <scope>NUCLEOTIDE SEQUENCE [LARGE SCALE GENOMIC DNA]</scope>
    <source>
        <strain evidence="2">SNU_AA5</strain>
        <tissue evidence="2">Soma without cirri and trophi</tissue>
    </source>
</reference>
<gene>
    <name evidence="2" type="ORF">FJT64_020867</name>
</gene>
<comment type="caution">
    <text evidence="2">The sequence shown here is derived from an EMBL/GenBank/DDBJ whole genome shotgun (WGS) entry which is preliminary data.</text>
</comment>
<dbReference type="AlphaFoldDB" id="A0A6A4WVW3"/>
<feature type="region of interest" description="Disordered" evidence="1">
    <location>
        <begin position="23"/>
        <end position="184"/>
    </location>
</feature>
<dbReference type="Proteomes" id="UP000440578">
    <property type="component" value="Unassembled WGS sequence"/>
</dbReference>
<proteinExistence type="predicted"/>
<organism evidence="2 3">
    <name type="scientific">Amphibalanus amphitrite</name>
    <name type="common">Striped barnacle</name>
    <name type="synonym">Balanus amphitrite</name>
    <dbReference type="NCBI Taxonomy" id="1232801"/>
    <lineage>
        <taxon>Eukaryota</taxon>
        <taxon>Metazoa</taxon>
        <taxon>Ecdysozoa</taxon>
        <taxon>Arthropoda</taxon>
        <taxon>Crustacea</taxon>
        <taxon>Multicrustacea</taxon>
        <taxon>Cirripedia</taxon>
        <taxon>Thoracica</taxon>
        <taxon>Thoracicalcarea</taxon>
        <taxon>Balanomorpha</taxon>
        <taxon>Balanoidea</taxon>
        <taxon>Balanidae</taxon>
        <taxon>Amphibalaninae</taxon>
        <taxon>Amphibalanus</taxon>
    </lineage>
</organism>
<dbReference type="OrthoDB" id="6355072at2759"/>
<dbReference type="EMBL" id="VIIS01000538">
    <property type="protein sequence ID" value="KAF0307810.1"/>
    <property type="molecule type" value="Genomic_DNA"/>
</dbReference>